<dbReference type="EMBL" id="OB798319">
    <property type="protein sequence ID" value="CAD7434831.1"/>
    <property type="molecule type" value="Genomic_DNA"/>
</dbReference>
<name>A0A7R9ELF8_9NEOP</name>
<accession>A0A7R9ELF8</accession>
<organism evidence="1">
    <name type="scientific">Timema monikensis</name>
    <dbReference type="NCBI Taxonomy" id="170555"/>
    <lineage>
        <taxon>Eukaryota</taxon>
        <taxon>Metazoa</taxon>
        <taxon>Ecdysozoa</taxon>
        <taxon>Arthropoda</taxon>
        <taxon>Hexapoda</taxon>
        <taxon>Insecta</taxon>
        <taxon>Pterygota</taxon>
        <taxon>Neoptera</taxon>
        <taxon>Polyneoptera</taxon>
        <taxon>Phasmatodea</taxon>
        <taxon>Timematodea</taxon>
        <taxon>Timematoidea</taxon>
        <taxon>Timematidae</taxon>
        <taxon>Timema</taxon>
    </lineage>
</organism>
<reference evidence="1" key="1">
    <citation type="submission" date="2020-11" db="EMBL/GenBank/DDBJ databases">
        <authorList>
            <person name="Tran Van P."/>
        </authorList>
    </citation>
    <scope>NUCLEOTIDE SEQUENCE</scope>
</reference>
<evidence type="ECO:0000313" key="1">
    <source>
        <dbReference type="EMBL" id="CAD7434831.1"/>
    </source>
</evidence>
<sequence length="101" mass="10424">MLTDMHSMLEGAEVFVDLGVLVVEGRVPGGVWAAGKGYGEGSHCAGVGIAGNTARHDCDPANNIMAQDCEYGSGVDPGLIMRMVVVWTQDCEDGSGVDPGL</sequence>
<protein>
    <submittedName>
        <fullName evidence="1">Uncharacterized protein</fullName>
    </submittedName>
</protein>
<proteinExistence type="predicted"/>
<gene>
    <name evidence="1" type="ORF">TMSB3V08_LOCUS11481</name>
</gene>
<dbReference type="AlphaFoldDB" id="A0A7R9ELF8"/>